<dbReference type="PROSITE" id="PS51491">
    <property type="entry name" value="TAU_MAP_2"/>
    <property type="match status" value="4"/>
</dbReference>
<evidence type="ECO:0000256" key="6">
    <source>
        <dbReference type="ARBA" id="ARBA00023212"/>
    </source>
</evidence>
<comment type="subcellular location">
    <subcellularLocation>
        <location evidence="1 7">Cytoplasm</location>
        <location evidence="1 7">Cytoskeleton</location>
    </subcellularLocation>
</comment>
<feature type="region of interest" description="Disordered" evidence="8">
    <location>
        <begin position="1095"/>
        <end position="1127"/>
    </location>
</feature>
<feature type="compositionally biased region" description="Polar residues" evidence="8">
    <location>
        <begin position="661"/>
        <end position="683"/>
    </location>
</feature>
<dbReference type="PROSITE" id="PS00229">
    <property type="entry name" value="TAU_MAP_1"/>
    <property type="match status" value="3"/>
</dbReference>
<proteinExistence type="predicted"/>
<keyword evidence="6 7" id="KW-0206">Cytoskeleton</keyword>
<feature type="region of interest" description="Disordered" evidence="8">
    <location>
        <begin position="121"/>
        <end position="168"/>
    </location>
</feature>
<evidence type="ECO:0000313" key="10">
    <source>
        <dbReference type="Proteomes" id="UP001166674"/>
    </source>
</evidence>
<feature type="compositionally biased region" description="Low complexity" evidence="8">
    <location>
        <begin position="1972"/>
        <end position="1995"/>
    </location>
</feature>
<keyword evidence="2 7" id="KW-0963">Cytoplasm</keyword>
<feature type="compositionally biased region" description="Low complexity" evidence="8">
    <location>
        <begin position="2034"/>
        <end position="2065"/>
    </location>
</feature>
<feature type="compositionally biased region" description="Basic and acidic residues" evidence="8">
    <location>
        <begin position="2012"/>
        <end position="2021"/>
    </location>
</feature>
<feature type="compositionally biased region" description="Low complexity" evidence="8">
    <location>
        <begin position="1117"/>
        <end position="1126"/>
    </location>
</feature>
<dbReference type="GO" id="GO:0008017">
    <property type="term" value="F:microtubule binding"/>
    <property type="evidence" value="ECO:0007669"/>
    <property type="project" value="InterPro"/>
</dbReference>
<feature type="compositionally biased region" description="Basic and acidic residues" evidence="8">
    <location>
        <begin position="1770"/>
        <end position="1804"/>
    </location>
</feature>
<sequence>MELELDAAGMPLMGEERGIYLGDGFSYCSNQVFFPVANPVMNRTNGYKPEPFQIRKLHQFLKQLQQCRMADLSLADALTEPPPEIEEEIKRDFIATLEAEAFDDVVGETVGKTDYIPLLDVDEKTGNSESKKKPSSDTSQIEGTPSSKPTVLANGDHGIEGNDTTGSPTEFLEEKMAYQEYQNSQNWPEDTKFCFQPEQVVNPIQTDPFKMHHDDSLADSLFLSSGTTNALTFTGQNNPLEDSYGMSPCDTFAPTAVVPQGWSMEAPNPPHSESFVSPEAIANPPQPTTELAEEVEMASVEEQPPTKTLEIIMGQKTTEMAPCGETEVALATDMAPATETKVALTKDTEQPTKLDFTLPKDLQSSIESDKSLVKDMVLPIETEVVPVKDVILPTETDVSLPKDVVLPTETEVAIGKDLTLFEETERVPPIKMDLFSHEGVASPKETELIPGKDVVSLSEMEVALATDTVSSIEKSLTEEMVALSEKEVTLARDMTLPSEATVIFTKDAVLPLETEGTSNKDVTPPPGTEMTMAKDVAPSPESKVGLVKDVAPLPETEVALVKDMATPPETKLALGKDVALSPETEVAQVKDMTPLPEKEVTLIKDMPLPPETDMAVKDVALPPGTEMRVTLANNATPAKDVAPPSGTEVAPVVFKDMEIAQTQEGISENSQIESLKNEGQSAVPTFMISPEPVTATGQKDNLPDSVLEKLEQKKSLSSQPSELSSETSGAPPTQGTQVCRSSDCRSARPKPTRAPPALLEGLTPQKTLDPRLGPFPLCELGWVSGSASSGDPGNQRKSVHADFLEPQRDFSREAWDVESMPMMMKKKKKKPKQKRYSQPRAGGSWNDDSAEGPKGYPFVAGPQKSGVLPSQSATVDMEYGLVSRENLKREGVVDSRAANGENFISEDLRVPLCPEETTKTAENSQSKLRVEEEGRANTSVPRNQEKKLLQQGEYKPQPTPLLKTPVDKSQMVSLPSLTEVSEHKAGALLEIGSKGAQSPILDQEVVSGVSKPTAAKELTNLIPTLIASDPLEDSLKEENDESKMTKLQNVDQKVFLKGSVEAKELKKEGFPKQKEEINIFTSEQLQGQVLVQAPGLGNEPFKRMPGDGKSRKGRGSSGKVRVSSGKPRTKSDLLYVLDSEKDERAVLVSSEPVPKTEQMTTKDKREELGLNSSKQPGYMVDFTEAIVMGEPKEITNPRVGSTLQAWIPLENGSTLTQASDARTERGALGKNMGVSNLSKEGKCPWMDHESTLWFSEKPKKRSNEGKTKKSKINYPINKEEIPNPPFEGKDGKVSDSIPHKNRELGLTSPKIQNPLFLHTSGTPTVETLDRKGKNVEVNSAELGAPEGNKTNTAKDSAIIEPAAKVTDVSCQDQIQGAGFVPSVASEENKTDATKGSTAVADKPNKRSSDEKSKKVKNSSPKKHILESKIDATKIHVPMETTGDLRIEGMGYVDENRNITFTCPRTLSGLMNKSAPIESVESAACEKLPTLPPPQVVKENNSLSDTLAKSGEERVPAQISKLLVEDNCNKDGVPGQERPKTPSADMPSTSTEGIALPFIKAAIETVNSQKDCCLKNQSELAGPMKNEAGTDEGHVVGESELLNCDASKCSVEQIAEPAKGHHLPEVPTEVQGLPGETGVLAAYADRGDFPTPSVNTEEETEKDSTSAQTPDLLGDKAQNLCFLEDQNTKDRDSKGPDYLNKEVDVTLLPPEHEKDRFKEIRLTFKVTELECVSPPTPELQSSFSCGKVEVPPSGVVDKLEMTASKGLQLPELKDNIMEEPQKMTEKSEPKTLGEEKKEDKSKMIEPMKGYMRPTKSRGLTPLLPKSTSQERERSKHLKSSGIARPEEGKATVSVTGNDITTPPNKELPPSPEKKTKPLATTQPAKTSTSKVKTQPTSLPKQPAPTTSGGSNKKPMSLSSGLVPAAPPKRPAAATARPSTLPAKDVKPKSVAEAKTPEKRALPSKPTSAPALRPGPKSTPTAPKATAAATLASSGPSNRSPPTPLPKRPTTIKTEGKPADVKKMTAKSAPADLNRSKSTSTSSVKKNTTPTGAAPPAGVAPTRVKSTPTPPRPSTTPMDKKPSLAKPSSSAPRLNRLATNASIPDLKNVRSKVGSTENIKHQPGGGRAKVEKKTEAVATARKPEPNAVTKAASPIASAQKPPAGKVQIVSKKVSYSHIQSKCGSKDNIKHVPGGGNVQIQNKKVDISKVSSKCGSKANIKHKPGGGDVKIESQKLNFKEKAQAKVGSLDNVGHLPAGGAVKTEGGGSEAPPCAAPPAGEELAISEAAPGAGAPTSASGLSGHTTLSGGGDQREAQTLDCQIQETSKWLGSA</sequence>
<feature type="compositionally biased region" description="Basic and acidic residues" evidence="8">
    <location>
        <begin position="1100"/>
        <end position="1110"/>
    </location>
</feature>
<dbReference type="InterPro" id="IPR001084">
    <property type="entry name" value="MAP_tubulin-bd_rpt"/>
</dbReference>
<feature type="compositionally biased region" description="Low complexity" evidence="8">
    <location>
        <begin position="2266"/>
        <end position="2303"/>
    </location>
</feature>
<dbReference type="EMBL" id="JAATJV010186700">
    <property type="protein sequence ID" value="MBZ3872402.1"/>
    <property type="molecule type" value="Genomic_DNA"/>
</dbReference>
<feature type="compositionally biased region" description="Polar residues" evidence="8">
    <location>
        <begin position="1851"/>
        <end position="1862"/>
    </location>
</feature>
<keyword evidence="3" id="KW-0597">Phosphoprotein</keyword>
<dbReference type="GO" id="GO:0005874">
    <property type="term" value="C:microtubule"/>
    <property type="evidence" value="ECO:0007669"/>
    <property type="project" value="UniProtKB-KW"/>
</dbReference>
<dbReference type="InterPro" id="IPR027324">
    <property type="entry name" value="MAP2/MAP4/Tau"/>
</dbReference>
<feature type="compositionally biased region" description="Basic residues" evidence="8">
    <location>
        <begin position="824"/>
        <end position="837"/>
    </location>
</feature>
<dbReference type="Proteomes" id="UP001166674">
    <property type="component" value="Unassembled WGS sequence"/>
</dbReference>
<feature type="region of interest" description="Disordered" evidence="8">
    <location>
        <begin position="661"/>
        <end position="869"/>
    </location>
</feature>
<feature type="compositionally biased region" description="Basic and acidic residues" evidence="8">
    <location>
        <begin position="1277"/>
        <end position="1303"/>
    </location>
</feature>
<feature type="compositionally biased region" description="Basic and acidic residues" evidence="8">
    <location>
        <begin position="1942"/>
        <end position="1959"/>
    </location>
</feature>
<keyword evidence="4 7" id="KW-0493">Microtubule</keyword>
<feature type="compositionally biased region" description="Polar residues" evidence="8">
    <location>
        <begin position="136"/>
        <end position="149"/>
    </location>
</feature>
<reference evidence="9" key="1">
    <citation type="submission" date="2020-03" db="EMBL/GenBank/DDBJ databases">
        <title>Studies in the Genomics of Life Span.</title>
        <authorList>
            <person name="Glass D."/>
        </authorList>
    </citation>
    <scope>NUCLEOTIDE SEQUENCE</scope>
    <source>
        <strain evidence="9">SUZIE</strain>
        <tissue evidence="9">Muscle</tissue>
    </source>
</reference>
<feature type="region of interest" description="Disordered" evidence="8">
    <location>
        <begin position="2179"/>
        <end position="2198"/>
    </location>
</feature>
<feature type="region of interest" description="Disordered" evidence="8">
    <location>
        <begin position="1378"/>
        <end position="1428"/>
    </location>
</feature>
<organism evidence="9 10">
    <name type="scientific">Sciurus carolinensis</name>
    <name type="common">Eastern gray squirrel</name>
    <dbReference type="NCBI Taxonomy" id="30640"/>
    <lineage>
        <taxon>Eukaryota</taxon>
        <taxon>Metazoa</taxon>
        <taxon>Chordata</taxon>
        <taxon>Craniata</taxon>
        <taxon>Vertebrata</taxon>
        <taxon>Euteleostomi</taxon>
        <taxon>Mammalia</taxon>
        <taxon>Eutheria</taxon>
        <taxon>Euarchontoglires</taxon>
        <taxon>Glires</taxon>
        <taxon>Rodentia</taxon>
        <taxon>Sciuromorpha</taxon>
        <taxon>Sciuridae</taxon>
        <taxon>Sciurinae</taxon>
        <taxon>Sciurini</taxon>
        <taxon>Sciurus</taxon>
    </lineage>
</organism>
<dbReference type="PANTHER" id="PTHR11501">
    <property type="entry name" value="MICROTUBULE-ASSOCIATED PROTEIN"/>
    <property type="match status" value="1"/>
</dbReference>
<dbReference type="Pfam" id="PF00418">
    <property type="entry name" value="Tubulin-binding"/>
    <property type="match status" value="4"/>
</dbReference>
<feature type="region of interest" description="Disordered" evidence="8">
    <location>
        <begin position="915"/>
        <end position="944"/>
    </location>
</feature>
<feature type="compositionally biased region" description="Low complexity" evidence="8">
    <location>
        <begin position="1929"/>
        <end position="1941"/>
    </location>
</feature>
<evidence type="ECO:0000256" key="7">
    <source>
        <dbReference type="RuleBase" id="RU000686"/>
    </source>
</evidence>
<evidence type="ECO:0000256" key="1">
    <source>
        <dbReference type="ARBA" id="ARBA00004245"/>
    </source>
</evidence>
<evidence type="ECO:0000256" key="5">
    <source>
        <dbReference type="ARBA" id="ARBA00022737"/>
    </source>
</evidence>
<feature type="compositionally biased region" description="Polar residues" evidence="8">
    <location>
        <begin position="1877"/>
        <end position="1909"/>
    </location>
</feature>
<feature type="region of interest" description="Disordered" evidence="8">
    <location>
        <begin position="1257"/>
        <end position="1353"/>
    </location>
</feature>
<evidence type="ECO:0000256" key="3">
    <source>
        <dbReference type="ARBA" id="ARBA00022553"/>
    </source>
</evidence>
<feature type="compositionally biased region" description="Basic and acidic residues" evidence="8">
    <location>
        <begin position="799"/>
        <end position="815"/>
    </location>
</feature>
<dbReference type="GO" id="GO:0000226">
    <property type="term" value="P:microtubule cytoskeleton organization"/>
    <property type="evidence" value="ECO:0007669"/>
    <property type="project" value="TreeGrafter"/>
</dbReference>
<keyword evidence="10" id="KW-1185">Reference proteome</keyword>
<evidence type="ECO:0000256" key="8">
    <source>
        <dbReference type="SAM" id="MobiDB-lite"/>
    </source>
</evidence>
<accession>A0AA41SV24</accession>
<dbReference type="GO" id="GO:0031175">
    <property type="term" value="P:neuron projection development"/>
    <property type="evidence" value="ECO:0007669"/>
    <property type="project" value="TreeGrafter"/>
</dbReference>
<dbReference type="PANTHER" id="PTHR11501:SF16">
    <property type="entry name" value="MICROTUBULE-ASSOCIATED PROTEIN 4"/>
    <property type="match status" value="1"/>
</dbReference>
<feature type="region of interest" description="Disordered" evidence="8">
    <location>
        <begin position="1644"/>
        <end position="1673"/>
    </location>
</feature>
<feature type="compositionally biased region" description="Polar residues" evidence="8">
    <location>
        <begin position="730"/>
        <end position="740"/>
    </location>
</feature>
<evidence type="ECO:0000313" key="9">
    <source>
        <dbReference type="EMBL" id="MBZ3872402.1"/>
    </source>
</evidence>
<protein>
    <recommendedName>
        <fullName evidence="7">Microtubule-associated protein</fullName>
    </recommendedName>
</protein>
<feature type="compositionally biased region" description="Basic and acidic residues" evidence="8">
    <location>
        <begin position="1402"/>
        <end position="1412"/>
    </location>
</feature>
<feature type="region of interest" description="Disordered" evidence="8">
    <location>
        <begin position="1765"/>
        <end position="2163"/>
    </location>
</feature>
<keyword evidence="5" id="KW-0677">Repeat</keyword>
<feature type="compositionally biased region" description="Basic residues" evidence="8">
    <location>
        <begin position="1413"/>
        <end position="1422"/>
    </location>
</feature>
<comment type="caution">
    <text evidence="9">The sequence shown here is derived from an EMBL/GenBank/DDBJ whole genome shotgun (WGS) entry which is preliminary data.</text>
</comment>
<feature type="region of interest" description="Disordered" evidence="8">
    <location>
        <begin position="1526"/>
        <end position="1548"/>
    </location>
</feature>
<feature type="compositionally biased region" description="Polar residues" evidence="8">
    <location>
        <begin position="785"/>
        <end position="796"/>
    </location>
</feature>
<name>A0AA41SV24_SCICA</name>
<feature type="compositionally biased region" description="Low complexity" evidence="8">
    <location>
        <begin position="715"/>
        <end position="728"/>
    </location>
</feature>
<dbReference type="GO" id="GO:0043005">
    <property type="term" value="C:neuron projection"/>
    <property type="evidence" value="ECO:0007669"/>
    <property type="project" value="TreeGrafter"/>
</dbReference>
<evidence type="ECO:0000256" key="2">
    <source>
        <dbReference type="ARBA" id="ARBA00022490"/>
    </source>
</evidence>
<evidence type="ECO:0000256" key="4">
    <source>
        <dbReference type="ARBA" id="ARBA00022701"/>
    </source>
</evidence>
<gene>
    <name evidence="9" type="ORF">SUZIE_117755</name>
</gene>
<feature type="compositionally biased region" description="Basic and acidic residues" evidence="8">
    <location>
        <begin position="121"/>
        <end position="135"/>
    </location>
</feature>
<feature type="region of interest" description="Disordered" evidence="8">
    <location>
        <begin position="2246"/>
        <end position="2314"/>
    </location>
</feature>